<evidence type="ECO:0000256" key="1">
    <source>
        <dbReference type="ARBA" id="ARBA00004651"/>
    </source>
</evidence>
<dbReference type="InterPro" id="IPR003593">
    <property type="entry name" value="AAA+_ATPase"/>
</dbReference>
<dbReference type="CDD" id="cd18569">
    <property type="entry name" value="ABC_6TM_NHLM_bacteriocin"/>
    <property type="match status" value="1"/>
</dbReference>
<keyword evidence="6" id="KW-0653">Protein transport</keyword>
<dbReference type="InterPro" id="IPR027417">
    <property type="entry name" value="P-loop_NTPase"/>
</dbReference>
<gene>
    <name evidence="13" type="primary">lagD</name>
    <name evidence="13" type="ORF">GMJLKIPL_2430</name>
</gene>
<dbReference type="NCBIfam" id="TIGR03796">
    <property type="entry name" value="NHLM_micro_ABC1"/>
    <property type="match status" value="1"/>
</dbReference>
<proteinExistence type="inferred from homology"/>
<keyword evidence="7 10" id="KW-1133">Transmembrane helix</keyword>
<dbReference type="Proteomes" id="UP001055153">
    <property type="component" value="Unassembled WGS sequence"/>
</dbReference>
<feature type="transmembrane region" description="Helical" evidence="10">
    <location>
        <begin position="165"/>
        <end position="185"/>
    </location>
</feature>
<feature type="transmembrane region" description="Helical" evidence="10">
    <location>
        <begin position="349"/>
        <end position="372"/>
    </location>
</feature>
<dbReference type="GO" id="GO:0005524">
    <property type="term" value="F:ATP binding"/>
    <property type="evidence" value="ECO:0007669"/>
    <property type="project" value="UniProtKB-KW"/>
</dbReference>
<reference evidence="13" key="1">
    <citation type="journal article" date="2021" name="Front. Microbiol.">
        <title>Comprehensive Comparative Genomics and Phenotyping of Methylobacterium Species.</title>
        <authorList>
            <person name="Alessa O."/>
            <person name="Ogura Y."/>
            <person name="Fujitani Y."/>
            <person name="Takami H."/>
            <person name="Hayashi T."/>
            <person name="Sahin N."/>
            <person name="Tani A."/>
        </authorList>
    </citation>
    <scope>NUCLEOTIDE SEQUENCE</scope>
    <source>
        <strain evidence="13">DSM 17168</strain>
    </source>
</reference>
<feature type="transmembrane region" description="Helical" evidence="10">
    <location>
        <begin position="238"/>
        <end position="259"/>
    </location>
</feature>
<comment type="caution">
    <text evidence="13">The sequence shown here is derived from an EMBL/GenBank/DDBJ whole genome shotgun (WGS) entry which is preliminary data.</text>
</comment>
<dbReference type="EMBL" id="BPQQ01000027">
    <property type="protein sequence ID" value="GJE00508.1"/>
    <property type="molecule type" value="Genomic_DNA"/>
</dbReference>
<dbReference type="PROSITE" id="PS50893">
    <property type="entry name" value="ABC_TRANSPORTER_2"/>
    <property type="match status" value="1"/>
</dbReference>
<dbReference type="InterPro" id="IPR036640">
    <property type="entry name" value="ABC1_TM_sf"/>
</dbReference>
<dbReference type="InterPro" id="IPR039421">
    <property type="entry name" value="Type_1_exporter"/>
</dbReference>
<dbReference type="PROSITE" id="PS00211">
    <property type="entry name" value="ABC_TRANSPORTER_1"/>
    <property type="match status" value="1"/>
</dbReference>
<dbReference type="PROSITE" id="PS50929">
    <property type="entry name" value="ABC_TM1F"/>
    <property type="match status" value="1"/>
</dbReference>
<evidence type="ECO:0000256" key="6">
    <source>
        <dbReference type="ARBA" id="ARBA00022927"/>
    </source>
</evidence>
<dbReference type="Pfam" id="PF00664">
    <property type="entry name" value="ABC_membrane"/>
    <property type="match status" value="1"/>
</dbReference>
<protein>
    <submittedName>
        <fullName evidence="13">Lactococcin-G-processing and transport ATP-binding protein LagD</fullName>
    </submittedName>
</protein>
<keyword evidence="8 10" id="KW-0472">Membrane</keyword>
<sequence length="677" mass="72857">MPLEQLRVACGVSRDGSKASNIVKAARGFGFAAKGFRKEPTTLGDLPMPCIIHWNFNHFVVLEGIDGDRVYINDPATGRRRLNMMELDLAFTGVVLAMEPTEAFKPFGHKPQGLRLLLRELANSRAAVALVIAVSLALIVPGIVIPGFTKIFIDEILIQRTTGWLTPLLIGMGLTALFRAGVTALQQSLLLRLQTKLAVVMISRFLWHVMALPMEFFAQRHAGDIASRVAANEQIARLLSGGVVSNVLGLTSIVFFAAAMAVYDVLLTAIGVALSLVNVVALKLIGERREDLSRSLALEQGKLIGSTIGAVRTIETLKASGLEDEAFGHWAGIQAKSLNAEQELGASSILLDMVPTLLSGLTLAVILGLGGLRVIEGSLTLGGLVAFQSLMASFSEPITGLVNQVGSVQTIKGGLERLEDVYNYPLDRPKPAEPVPPKLIGRIDLMGIEFGYSILEPPLLKDLSITIEPGRRVALVGLSGSGKSTLGRLICGLYKPWSGEVRIDGRLLDEIPRDVFANSVAYVDQDIFLFEGSARENLTLWDATVAEPDLSLALKDAAIHAEIATRAGNYDCHVLEGGTNFSGGQRQRIEIARALVANPAVIVLDEATAALDPVTEKAIDDNLRRRGCTCVIIAHRLSTIRDCDEIIVLKQGRVAERGTHEQLMARGGAYADLVAQQ</sequence>
<dbReference type="InterPro" id="IPR017871">
    <property type="entry name" value="ABC_transporter-like_CS"/>
</dbReference>
<keyword evidence="3 10" id="KW-0812">Transmembrane</keyword>
<feature type="domain" description="ABC transporter" evidence="11">
    <location>
        <begin position="443"/>
        <end position="676"/>
    </location>
</feature>
<evidence type="ECO:0000256" key="5">
    <source>
        <dbReference type="ARBA" id="ARBA00022840"/>
    </source>
</evidence>
<comment type="subcellular location">
    <subcellularLocation>
        <location evidence="1">Cell membrane</location>
        <topology evidence="1">Multi-pass membrane protein</topology>
    </subcellularLocation>
</comment>
<comment type="similarity">
    <text evidence="2">Belongs to the ABC transporter superfamily.</text>
</comment>
<evidence type="ECO:0000256" key="10">
    <source>
        <dbReference type="SAM" id="Phobius"/>
    </source>
</evidence>
<keyword evidence="14" id="KW-1185">Reference proteome</keyword>
<feature type="domain" description="ABC transmembrane type-1" evidence="12">
    <location>
        <begin position="129"/>
        <end position="410"/>
    </location>
</feature>
<evidence type="ECO:0000256" key="7">
    <source>
        <dbReference type="ARBA" id="ARBA00022989"/>
    </source>
</evidence>
<reference evidence="13" key="2">
    <citation type="submission" date="2021-08" db="EMBL/GenBank/DDBJ databases">
        <authorList>
            <person name="Tani A."/>
            <person name="Ola A."/>
            <person name="Ogura Y."/>
            <person name="Katsura K."/>
            <person name="Hayashi T."/>
        </authorList>
    </citation>
    <scope>NUCLEOTIDE SEQUENCE</scope>
    <source>
        <strain evidence="13">DSM 17168</strain>
    </source>
</reference>
<dbReference type="SUPFAM" id="SSF90123">
    <property type="entry name" value="ABC transporter transmembrane region"/>
    <property type="match status" value="1"/>
</dbReference>
<evidence type="ECO:0000256" key="8">
    <source>
        <dbReference type="ARBA" id="ARBA00023136"/>
    </source>
</evidence>
<dbReference type="Pfam" id="PF03412">
    <property type="entry name" value="Peptidase_C39"/>
    <property type="match status" value="1"/>
</dbReference>
<dbReference type="Gene3D" id="1.20.1560.10">
    <property type="entry name" value="ABC transporter type 1, transmembrane domain"/>
    <property type="match status" value="1"/>
</dbReference>
<dbReference type="SMART" id="SM00382">
    <property type="entry name" value="AAA"/>
    <property type="match status" value="1"/>
</dbReference>
<dbReference type="Gene3D" id="3.90.70.10">
    <property type="entry name" value="Cysteine proteinases"/>
    <property type="match status" value="1"/>
</dbReference>
<feature type="transmembrane region" description="Helical" evidence="10">
    <location>
        <begin position="127"/>
        <end position="153"/>
    </location>
</feature>
<evidence type="ECO:0000313" key="13">
    <source>
        <dbReference type="EMBL" id="GJE00508.1"/>
    </source>
</evidence>
<organism evidence="13 14">
    <name type="scientific">Methylobacterium isbiliense</name>
    <dbReference type="NCBI Taxonomy" id="315478"/>
    <lineage>
        <taxon>Bacteria</taxon>
        <taxon>Pseudomonadati</taxon>
        <taxon>Pseudomonadota</taxon>
        <taxon>Alphaproteobacteria</taxon>
        <taxon>Hyphomicrobiales</taxon>
        <taxon>Methylobacteriaceae</taxon>
        <taxon>Methylobacterium</taxon>
    </lineage>
</organism>
<feature type="transmembrane region" description="Helical" evidence="10">
    <location>
        <begin position="265"/>
        <end position="285"/>
    </location>
</feature>
<evidence type="ECO:0000313" key="14">
    <source>
        <dbReference type="Proteomes" id="UP001055153"/>
    </source>
</evidence>
<evidence type="ECO:0000256" key="3">
    <source>
        <dbReference type="ARBA" id="ARBA00022692"/>
    </source>
</evidence>
<evidence type="ECO:0000256" key="4">
    <source>
        <dbReference type="ARBA" id="ARBA00022741"/>
    </source>
</evidence>
<keyword evidence="9" id="KW-0080">Bacteriocin transport</keyword>
<dbReference type="Pfam" id="PF00005">
    <property type="entry name" value="ABC_tran"/>
    <property type="match status" value="1"/>
</dbReference>
<evidence type="ECO:0000256" key="9">
    <source>
        <dbReference type="ARBA" id="ARBA00043264"/>
    </source>
</evidence>
<accession>A0ABQ4SDM7</accession>
<dbReference type="InterPro" id="IPR022514">
    <property type="entry name" value="NHPM_micro_ABC1"/>
</dbReference>
<feature type="transmembrane region" description="Helical" evidence="10">
    <location>
        <begin position="197"/>
        <end position="217"/>
    </location>
</feature>
<dbReference type="PANTHER" id="PTHR24221:SF654">
    <property type="entry name" value="ATP-BINDING CASSETTE SUB-FAMILY B MEMBER 6"/>
    <property type="match status" value="1"/>
</dbReference>
<keyword evidence="4" id="KW-0547">Nucleotide-binding</keyword>
<evidence type="ECO:0000259" key="12">
    <source>
        <dbReference type="PROSITE" id="PS50929"/>
    </source>
</evidence>
<evidence type="ECO:0000256" key="2">
    <source>
        <dbReference type="ARBA" id="ARBA00005417"/>
    </source>
</evidence>
<dbReference type="Gene3D" id="3.40.50.300">
    <property type="entry name" value="P-loop containing nucleotide triphosphate hydrolases"/>
    <property type="match status" value="1"/>
</dbReference>
<keyword evidence="6" id="KW-0813">Transport</keyword>
<dbReference type="InterPro" id="IPR011527">
    <property type="entry name" value="ABC1_TM_dom"/>
</dbReference>
<dbReference type="InterPro" id="IPR003439">
    <property type="entry name" value="ABC_transporter-like_ATP-bd"/>
</dbReference>
<dbReference type="InterPro" id="IPR005074">
    <property type="entry name" value="Peptidase_C39"/>
</dbReference>
<dbReference type="SUPFAM" id="SSF52540">
    <property type="entry name" value="P-loop containing nucleoside triphosphate hydrolases"/>
    <property type="match status" value="1"/>
</dbReference>
<name>A0ABQ4SDM7_9HYPH</name>
<keyword evidence="5 13" id="KW-0067">ATP-binding</keyword>
<evidence type="ECO:0000259" key="11">
    <source>
        <dbReference type="PROSITE" id="PS50893"/>
    </source>
</evidence>
<dbReference type="PANTHER" id="PTHR24221">
    <property type="entry name" value="ATP-BINDING CASSETTE SUB-FAMILY B"/>
    <property type="match status" value="1"/>
</dbReference>